<dbReference type="EMBL" id="SJOL01009403">
    <property type="protein sequence ID" value="TGZ57781.1"/>
    <property type="molecule type" value="Genomic_DNA"/>
</dbReference>
<dbReference type="InterPro" id="IPR035969">
    <property type="entry name" value="Rab-GAP_TBC_sf"/>
</dbReference>
<dbReference type="PROSITE" id="PS50086">
    <property type="entry name" value="TBC_RABGAP"/>
    <property type="match status" value="1"/>
</dbReference>
<feature type="region of interest" description="Disordered" evidence="1">
    <location>
        <begin position="482"/>
        <end position="501"/>
    </location>
</feature>
<evidence type="ECO:0000259" key="2">
    <source>
        <dbReference type="PROSITE" id="PS50086"/>
    </source>
</evidence>
<protein>
    <recommendedName>
        <fullName evidence="2">Rab-GAP TBC domain-containing protein</fullName>
    </recommendedName>
</protein>
<dbReference type="AlphaFoldDB" id="A0A4S2L519"/>
<dbReference type="OrthoDB" id="289721at2759"/>
<evidence type="ECO:0000256" key="1">
    <source>
        <dbReference type="SAM" id="MobiDB-lite"/>
    </source>
</evidence>
<feature type="region of interest" description="Disordered" evidence="1">
    <location>
        <begin position="513"/>
        <end position="573"/>
    </location>
</feature>
<accession>A0A4S2L519</accession>
<evidence type="ECO:0000313" key="3">
    <source>
        <dbReference type="EMBL" id="TGZ57781.1"/>
    </source>
</evidence>
<feature type="domain" description="Rab-GAP TBC" evidence="2">
    <location>
        <begin position="143"/>
        <end position="367"/>
    </location>
</feature>
<proteinExistence type="predicted"/>
<dbReference type="Gene3D" id="1.10.472.80">
    <property type="entry name" value="Ypt/Rab-GAP domain of gyp1p, domain 3"/>
    <property type="match status" value="1"/>
</dbReference>
<feature type="region of interest" description="Disordered" evidence="1">
    <location>
        <begin position="907"/>
        <end position="949"/>
    </location>
</feature>
<dbReference type="SMART" id="SM00164">
    <property type="entry name" value="TBC"/>
    <property type="match status" value="1"/>
</dbReference>
<dbReference type="Pfam" id="PF23436">
    <property type="entry name" value="RabGap-TBC_2"/>
    <property type="match status" value="1"/>
</dbReference>
<dbReference type="InterPro" id="IPR000195">
    <property type="entry name" value="Rab-GAP-TBC_dom"/>
</dbReference>
<dbReference type="PANTHER" id="PTHR13399">
    <property type="entry name" value="TRANSLOCON-ASSOCIATED PROTEIN TRAP , GAMMA SUBUNIT"/>
    <property type="match status" value="1"/>
</dbReference>
<feature type="compositionally biased region" description="Polar residues" evidence="1">
    <location>
        <begin position="564"/>
        <end position="573"/>
    </location>
</feature>
<evidence type="ECO:0000313" key="4">
    <source>
        <dbReference type="Proteomes" id="UP000308267"/>
    </source>
</evidence>
<gene>
    <name evidence="3" type="ORF">CRM22_009845</name>
</gene>
<dbReference type="SUPFAM" id="SSF47923">
    <property type="entry name" value="Ypt/Rab-GAP domain of gyp1p"/>
    <property type="match status" value="2"/>
</dbReference>
<feature type="compositionally biased region" description="Polar residues" evidence="1">
    <location>
        <begin position="916"/>
        <end position="930"/>
    </location>
</feature>
<dbReference type="Proteomes" id="UP000308267">
    <property type="component" value="Unassembled WGS sequence"/>
</dbReference>
<feature type="compositionally biased region" description="Basic and acidic residues" evidence="1">
    <location>
        <begin position="513"/>
        <end position="525"/>
    </location>
</feature>
<keyword evidence="4" id="KW-1185">Reference proteome</keyword>
<reference evidence="3 4" key="1">
    <citation type="journal article" date="2019" name="BMC Genomics">
        <title>New insights from Opisthorchis felineus genome: update on genomics of the epidemiologically important liver flukes.</title>
        <authorList>
            <person name="Ershov N.I."/>
            <person name="Mordvinov V.A."/>
            <person name="Prokhortchouk E.B."/>
            <person name="Pakharukova M.Y."/>
            <person name="Gunbin K.V."/>
            <person name="Ustyantsev K."/>
            <person name="Genaev M.A."/>
            <person name="Blinov A.G."/>
            <person name="Mazur A."/>
            <person name="Boulygina E."/>
            <person name="Tsygankova S."/>
            <person name="Khrameeva E."/>
            <person name="Chekanov N."/>
            <person name="Fan G."/>
            <person name="Xiao A."/>
            <person name="Zhang H."/>
            <person name="Xu X."/>
            <person name="Yang H."/>
            <person name="Solovyev V."/>
            <person name="Lee S.M."/>
            <person name="Liu X."/>
            <person name="Afonnikov D.A."/>
            <person name="Skryabin K.G."/>
        </authorList>
    </citation>
    <scope>NUCLEOTIDE SEQUENCE [LARGE SCALE GENOMIC DNA]</scope>
    <source>
        <strain evidence="3">AK-0245</strain>
        <tissue evidence="3">Whole organism</tissue>
    </source>
</reference>
<name>A0A4S2L519_OPIFE</name>
<feature type="region of interest" description="Disordered" evidence="1">
    <location>
        <begin position="856"/>
        <end position="882"/>
    </location>
</feature>
<dbReference type="Gene3D" id="1.10.8.270">
    <property type="entry name" value="putative rabgap domain of human tbc1 domain family member 14 like domains"/>
    <property type="match status" value="1"/>
</dbReference>
<dbReference type="STRING" id="147828.A0A4S2L519"/>
<dbReference type="Pfam" id="PF00566">
    <property type="entry name" value="RabGAP-TBC"/>
    <property type="match status" value="1"/>
</dbReference>
<organism evidence="3 4">
    <name type="scientific">Opisthorchis felineus</name>
    <dbReference type="NCBI Taxonomy" id="147828"/>
    <lineage>
        <taxon>Eukaryota</taxon>
        <taxon>Metazoa</taxon>
        <taxon>Spiralia</taxon>
        <taxon>Lophotrochozoa</taxon>
        <taxon>Platyhelminthes</taxon>
        <taxon>Trematoda</taxon>
        <taxon>Digenea</taxon>
        <taxon>Opisthorchiida</taxon>
        <taxon>Opisthorchiata</taxon>
        <taxon>Opisthorchiidae</taxon>
        <taxon>Opisthorchis</taxon>
    </lineage>
</organism>
<dbReference type="GO" id="GO:0005783">
    <property type="term" value="C:endoplasmic reticulum"/>
    <property type="evidence" value="ECO:0007669"/>
    <property type="project" value="TreeGrafter"/>
</dbReference>
<feature type="compositionally biased region" description="Low complexity" evidence="1">
    <location>
        <begin position="859"/>
        <end position="870"/>
    </location>
</feature>
<comment type="caution">
    <text evidence="3">The sequence shown here is derived from an EMBL/GenBank/DDBJ whole genome shotgun (WGS) entry which is preliminary data.</text>
</comment>
<sequence length="1089" mass="122560">METLLADLYECLPQSVSPCFPVLEELSCGSHSDVCYLNSLHRTAEIPLRNIEDFEKCELDELRQIHNTYMVQCKQTSLRLLKELKHRDHQQDLFNEMCSRISIQISKLGHDKEIKFSMEPRPGDEAFSEWREAVRLMARLGDGLPKFVRRRVWSTLADRQLAKQHVDWQHVVRLAFNDRSNPDDDSLGSQIVKDLHRTGCEQFGSDEDRAALKRVLLAYARWNKRVGYCQGFNVIAAAILDVMDRDEKEAFKIMVYLIDYVLPESYFAQNLQALSVDIAVFRHLLQSKISRLSAHLDRLQYKAAVEANSKIGQPVVNPSQSLSGRAQSLYEPPLMNVYIIQWFLTLFATCLAPDAVLRIWDSILLEGSEVILRTAIVIMDFLTSRLMKLKSADQFYGTMTKLVAEFAEGRIVSTRELLFEIYQLAPFPCMEIKELREKFTYNISPLVWDPITENKTNLAPHSKTASGVKRFRLVIPWRSERKEVANETQSTSKDGIGALVGKDAPDYRKDCTILESNGHNRKEGSRATSSSQDDDGYQEVSLAPPVRGNTKRKFSLFPNKTHKNSSVVDGSQQQTSCNLTTTDDNQEQAVGLDPSSFTISLPQSDRILCQSSEALDSLSSRKQRIPLNALPSDTSCTGRKQTYDRRLSLPVTHTASDISKIGPGAVGEIVGPKPDVRSPLAHRARMSTKLTELKSQYRRQINRQRRSTLLLPDMWSREGCAPTNRIRFNETMVTAVLPQSRQSKPMDFGTSFHLNDQHLLTEHYPADTSQQSHLTDDVFFDPVGNSSKAFTAEPSRKSSIILLSDLTEALLVDPDLQGLVRHWQAKADWSSRPLSSDVMEETEAGPLNRVCEAVEGRQATKTKAGETTAGNEESKNLINSGIKQPQFNQLTLRELANSMFRKTAPHLTKVGEGTLSGVSTSDTEGRTSPETPVGTLVTSSSTSSTDEPRKFITPLQNDVFYNTLSEHIARQKGISSSDYLDLDEQQDSESSVTETDSYYTSVSQQATKKAPWEDSTLFCRKRTSVTSVTKPAIGLQLPLSPTRRQFGAQFGLYKTIPSHSNHVLSTFCDRVQYVNLTRRALNRLNSNFS</sequence>
<dbReference type="PANTHER" id="PTHR13399:SF2">
    <property type="entry name" value="TRANSLOCON-ASSOCIATED PROTEIN SUBUNIT GAMMA"/>
    <property type="match status" value="1"/>
</dbReference>